<evidence type="ECO:0000313" key="3">
    <source>
        <dbReference type="Proteomes" id="UP000013304"/>
    </source>
</evidence>
<dbReference type="AlphaFoldDB" id="N0CUS2"/>
<proteinExistence type="predicted"/>
<evidence type="ECO:0000313" key="2">
    <source>
        <dbReference type="EMBL" id="AGK78624.1"/>
    </source>
</evidence>
<feature type="compositionally biased region" description="Basic and acidic residues" evidence="1">
    <location>
        <begin position="15"/>
        <end position="29"/>
    </location>
</feature>
<accession>N0CUS2</accession>
<sequence length="95" mass="10510">MRALSQQRDGQAPARRMERPMSEHRATDEQIEAMREARRRLEEATTNAVEAAKAFQQAVQAVLYGSQGAPKGSAYELSNDLARQHWPTPPPPPGG</sequence>
<dbReference type="EMBL" id="CP005080">
    <property type="protein sequence ID" value="AGK78624.1"/>
    <property type="molecule type" value="Genomic_DNA"/>
</dbReference>
<dbReference type="HOGENOM" id="CLU_2371522_0_0_11"/>
<dbReference type="KEGG" id="sfi:SFUL_3706"/>
<name>N0CUS2_STRMI</name>
<feature type="region of interest" description="Disordered" evidence="1">
    <location>
        <begin position="68"/>
        <end position="95"/>
    </location>
</feature>
<feature type="region of interest" description="Disordered" evidence="1">
    <location>
        <begin position="1"/>
        <end position="29"/>
    </location>
</feature>
<gene>
    <name evidence="2" type="ORF">SFUL_3706</name>
</gene>
<reference evidence="2 3" key="1">
    <citation type="submission" date="2013-04" db="EMBL/GenBank/DDBJ databases">
        <title>Complete genome sequence of Streptomyces fulvissimus.</title>
        <authorList>
            <person name="Myronovskyi M."/>
            <person name="Tokovenko B."/>
            <person name="Manderscheid N."/>
            <person name="Petzke L."/>
            <person name="Luzhetskyy A."/>
        </authorList>
    </citation>
    <scope>NUCLEOTIDE SEQUENCE [LARGE SCALE GENOMIC DNA]</scope>
    <source>
        <strain evidence="2 3">DSM 40593</strain>
    </source>
</reference>
<evidence type="ECO:0000256" key="1">
    <source>
        <dbReference type="SAM" id="MobiDB-lite"/>
    </source>
</evidence>
<organism evidence="2 3">
    <name type="scientific">Streptomyces microflavus DSM 40593</name>
    <dbReference type="NCBI Taxonomy" id="1303692"/>
    <lineage>
        <taxon>Bacteria</taxon>
        <taxon>Bacillati</taxon>
        <taxon>Actinomycetota</taxon>
        <taxon>Actinomycetes</taxon>
        <taxon>Kitasatosporales</taxon>
        <taxon>Streptomycetaceae</taxon>
        <taxon>Streptomyces</taxon>
    </lineage>
</organism>
<dbReference type="Proteomes" id="UP000013304">
    <property type="component" value="Chromosome"/>
</dbReference>
<dbReference type="PATRIC" id="fig|1303692.3.peg.3720"/>
<protein>
    <submittedName>
        <fullName evidence="2">Uncharacterized protein</fullName>
    </submittedName>
</protein>